<feature type="compositionally biased region" description="Low complexity" evidence="16">
    <location>
        <begin position="671"/>
        <end position="682"/>
    </location>
</feature>
<sequence length="756" mass="81151">MRLAWYAGASTALAAGVIVSAFHQRANFYSATVHLFQSNLSLMVLVNLTILLYSSLVYGLQRICYGRLRAVEVEQLYDKAWFAVTETCLAMTIFRDEIGGSFIVLFVALLTGKVWGWIGEGRVEALEQQPPANPRLFHMRLSVSLLLSLGYDLLLLRFAVRTVIQAARADMMVMFLFEFAVLFIASLHMASRYMIVLMDINIIRKQTRDRLQARRQQVREEREEVLRRREAGEAGEPDDGLPLPDEDDIDEMDIEVPGWEAKGQYVLGLDLWTDFVKLCLYATFFFVLLTFYGLPLHIIRDLFMTVRSFIKRLGALMKYRQAMREMNRHPDATEEELSRENTCIICREDMHVWDANDTTAVERTRPKKLPCGHILHLGCLKSWMERQQVCPTCRRPVTVHEETQNRNGDAVLFRLGLNVRGDQGGDGGAADGVNAAAQNQGAAGVAGVVGAAGRLPAPNGQAGAHVNGQLADGQRGAAAVRMFNFGPLRLGIAQGGIQDIQQMAQRLGIPAAVAGAGAGEGAGAGVGAGAAPLPEAPLPGVLPNVLPGGLPGGHPFHGMADPLSPEAILADIQAIEQRVDMVLRLMQNASLEAQNMRHVMTEYIRLRQGQEPTGPTTAAAPATATTPVRLATDATAPPIHAGSPELPAGVQIPTGWSLIPLQRASEMSTAAAETAVPAVPTEQQASGSSNGAETANTDSLSAGPSSQGSQTTSAAWRESAPLRSRVSSASSNASESGSSSSGSDGQVAAAGADMSS</sequence>
<feature type="region of interest" description="Disordered" evidence="16">
    <location>
        <begin position="671"/>
        <end position="756"/>
    </location>
</feature>
<reference evidence="19 20" key="1">
    <citation type="journal article" date="2011" name="Proc. Natl. Acad. Sci. U.S.A.">
        <title>Genome and transcriptome analyses of the mountain pine beetle-fungal symbiont Grosmannia clavigera, a lodgepole pine pathogen.</title>
        <authorList>
            <person name="DiGuistini S."/>
            <person name="Wang Y."/>
            <person name="Liao N.Y."/>
            <person name="Taylor G."/>
            <person name="Tanguay P."/>
            <person name="Feau N."/>
            <person name="Henrissat B."/>
            <person name="Chan S.K."/>
            <person name="Hesse-Orce U."/>
            <person name="Alamouti S.M."/>
            <person name="Tsui C.K.M."/>
            <person name="Docking R.T."/>
            <person name="Levasseur A."/>
            <person name="Haridas S."/>
            <person name="Robertson G."/>
            <person name="Birol I."/>
            <person name="Holt R.A."/>
            <person name="Marra M.A."/>
            <person name="Hamelin R.C."/>
            <person name="Hirst M."/>
            <person name="Jones S.J.M."/>
            <person name="Bohlmann J."/>
            <person name="Breuil C."/>
        </authorList>
    </citation>
    <scope>NUCLEOTIDE SEQUENCE [LARGE SCALE GENOMIC DNA]</scope>
    <source>
        <strain evidence="20">kw1407 / UAMH 11150</strain>
    </source>
</reference>
<dbReference type="PROSITE" id="PS50089">
    <property type="entry name" value="ZF_RING_2"/>
    <property type="match status" value="1"/>
</dbReference>
<dbReference type="UniPathway" id="UPA00143"/>
<dbReference type="InParanoid" id="F0XM11"/>
<dbReference type="InterPro" id="IPR058051">
    <property type="entry name" value="Znf_RING_synoviolin"/>
</dbReference>
<dbReference type="STRING" id="655863.F0XM11"/>
<dbReference type="Gene3D" id="3.30.40.10">
    <property type="entry name" value="Zinc/RING finger domain, C3HC4 (zinc finger)"/>
    <property type="match status" value="1"/>
</dbReference>
<feature type="region of interest" description="Disordered" evidence="16">
    <location>
        <begin position="222"/>
        <end position="245"/>
    </location>
</feature>
<keyword evidence="14 17" id="KW-0472">Membrane</keyword>
<keyword evidence="10" id="KW-0833">Ubl conjugation pathway</keyword>
<dbReference type="InterPro" id="IPR057992">
    <property type="entry name" value="TPR_SYVN1_N"/>
</dbReference>
<dbReference type="CDD" id="cd16479">
    <property type="entry name" value="RING-H2_synoviolin"/>
    <property type="match status" value="1"/>
</dbReference>
<evidence type="ECO:0000313" key="19">
    <source>
        <dbReference type="EMBL" id="EFX01170.1"/>
    </source>
</evidence>
<evidence type="ECO:0000256" key="15">
    <source>
        <dbReference type="PROSITE-ProRule" id="PRU00175"/>
    </source>
</evidence>
<dbReference type="GO" id="GO:0008270">
    <property type="term" value="F:zinc ion binding"/>
    <property type="evidence" value="ECO:0007669"/>
    <property type="project" value="UniProtKB-KW"/>
</dbReference>
<dbReference type="GO" id="GO:0005789">
    <property type="term" value="C:endoplasmic reticulum membrane"/>
    <property type="evidence" value="ECO:0007669"/>
    <property type="project" value="UniProtKB-SubCell"/>
</dbReference>
<dbReference type="SMART" id="SM00184">
    <property type="entry name" value="RING"/>
    <property type="match status" value="1"/>
</dbReference>
<comment type="similarity">
    <text evidence="4">Belongs to the HRD1 family.</text>
</comment>
<dbReference type="InterPro" id="IPR050731">
    <property type="entry name" value="HRD1_E3_ubiq-ligases"/>
</dbReference>
<feature type="compositionally biased region" description="Polar residues" evidence="16">
    <location>
        <begin position="683"/>
        <end position="714"/>
    </location>
</feature>
<keyword evidence="7 17" id="KW-0812">Transmembrane</keyword>
<dbReference type="GeneID" id="25979510"/>
<evidence type="ECO:0000256" key="11">
    <source>
        <dbReference type="ARBA" id="ARBA00022824"/>
    </source>
</evidence>
<dbReference type="GO" id="GO:0036503">
    <property type="term" value="P:ERAD pathway"/>
    <property type="evidence" value="ECO:0007669"/>
    <property type="project" value="TreeGrafter"/>
</dbReference>
<evidence type="ECO:0000256" key="6">
    <source>
        <dbReference type="ARBA" id="ARBA00022679"/>
    </source>
</evidence>
<name>F0XM11_GROCL</name>
<feature type="compositionally biased region" description="Low complexity" evidence="16">
    <location>
        <begin position="719"/>
        <end position="756"/>
    </location>
</feature>
<comment type="catalytic activity">
    <reaction evidence="1">
        <text>S-ubiquitinyl-[E2 ubiquitin-conjugating enzyme]-L-cysteine + [acceptor protein]-L-lysine = [E2 ubiquitin-conjugating enzyme]-L-cysteine + N(6)-ubiquitinyl-[acceptor protein]-L-lysine.</text>
        <dbReference type="EC" id="2.3.2.27"/>
    </reaction>
</comment>
<keyword evidence="9 15" id="KW-0863">Zinc-finger</keyword>
<organism evidence="20">
    <name type="scientific">Grosmannia clavigera (strain kw1407 / UAMH 11150)</name>
    <name type="common">Blue stain fungus</name>
    <name type="synonym">Graphiocladiella clavigera</name>
    <dbReference type="NCBI Taxonomy" id="655863"/>
    <lineage>
        <taxon>Eukaryota</taxon>
        <taxon>Fungi</taxon>
        <taxon>Dikarya</taxon>
        <taxon>Ascomycota</taxon>
        <taxon>Pezizomycotina</taxon>
        <taxon>Sordariomycetes</taxon>
        <taxon>Sordariomycetidae</taxon>
        <taxon>Ophiostomatales</taxon>
        <taxon>Ophiostomataceae</taxon>
        <taxon>Leptographium</taxon>
    </lineage>
</organism>
<feature type="domain" description="RING-type" evidence="18">
    <location>
        <begin position="343"/>
        <end position="394"/>
    </location>
</feature>
<evidence type="ECO:0000256" key="3">
    <source>
        <dbReference type="ARBA" id="ARBA00004906"/>
    </source>
</evidence>
<keyword evidence="11" id="KW-0256">Endoplasmic reticulum</keyword>
<dbReference type="FunCoup" id="F0XM11">
    <property type="interactions" value="202"/>
</dbReference>
<evidence type="ECO:0000256" key="7">
    <source>
        <dbReference type="ARBA" id="ARBA00022692"/>
    </source>
</evidence>
<dbReference type="AlphaFoldDB" id="F0XM11"/>
<evidence type="ECO:0000256" key="9">
    <source>
        <dbReference type="ARBA" id="ARBA00022771"/>
    </source>
</evidence>
<dbReference type="RefSeq" id="XP_014170652.1">
    <property type="nucleotide sequence ID" value="XM_014315177.1"/>
</dbReference>
<feature type="transmembrane region" description="Helical" evidence="17">
    <location>
        <begin position="40"/>
        <end position="60"/>
    </location>
</feature>
<dbReference type="PANTHER" id="PTHR22763:SF184">
    <property type="entry name" value="E3 UBIQUITIN-PROTEIN LIGASE SYNOVIOLIN"/>
    <property type="match status" value="1"/>
</dbReference>
<feature type="transmembrane region" description="Helical" evidence="17">
    <location>
        <begin position="172"/>
        <end position="190"/>
    </location>
</feature>
<dbReference type="OrthoDB" id="7759664at2759"/>
<dbReference type="Pfam" id="PF13639">
    <property type="entry name" value="zf-RING_2"/>
    <property type="match status" value="1"/>
</dbReference>
<evidence type="ECO:0000256" key="17">
    <source>
        <dbReference type="SAM" id="Phobius"/>
    </source>
</evidence>
<dbReference type="InterPro" id="IPR001841">
    <property type="entry name" value="Znf_RING"/>
</dbReference>
<feature type="compositionally biased region" description="Basic and acidic residues" evidence="16">
    <location>
        <begin position="222"/>
        <end position="232"/>
    </location>
</feature>
<dbReference type="eggNOG" id="KOG0802">
    <property type="taxonomic scope" value="Eukaryota"/>
</dbReference>
<dbReference type="GO" id="GO:0043161">
    <property type="term" value="P:proteasome-mediated ubiquitin-dependent protein catabolic process"/>
    <property type="evidence" value="ECO:0007669"/>
    <property type="project" value="TreeGrafter"/>
</dbReference>
<feature type="transmembrane region" description="Helical" evidence="17">
    <location>
        <begin position="138"/>
        <end position="160"/>
    </location>
</feature>
<dbReference type="Proteomes" id="UP000007796">
    <property type="component" value="Unassembled WGS sequence"/>
</dbReference>
<keyword evidence="12" id="KW-0862">Zinc</keyword>
<dbReference type="GO" id="GO:0016567">
    <property type="term" value="P:protein ubiquitination"/>
    <property type="evidence" value="ECO:0007669"/>
    <property type="project" value="UniProtKB-UniPathway"/>
</dbReference>
<dbReference type="EMBL" id="GL629794">
    <property type="protein sequence ID" value="EFX01170.1"/>
    <property type="molecule type" value="Genomic_DNA"/>
</dbReference>
<evidence type="ECO:0000256" key="16">
    <source>
        <dbReference type="SAM" id="MobiDB-lite"/>
    </source>
</evidence>
<evidence type="ECO:0000256" key="13">
    <source>
        <dbReference type="ARBA" id="ARBA00022989"/>
    </source>
</evidence>
<dbReference type="InterPro" id="IPR013083">
    <property type="entry name" value="Znf_RING/FYVE/PHD"/>
</dbReference>
<dbReference type="PANTHER" id="PTHR22763">
    <property type="entry name" value="RING ZINC FINGER PROTEIN"/>
    <property type="match status" value="1"/>
</dbReference>
<evidence type="ECO:0000256" key="5">
    <source>
        <dbReference type="ARBA" id="ARBA00012483"/>
    </source>
</evidence>
<evidence type="ECO:0000256" key="4">
    <source>
        <dbReference type="ARBA" id="ARBA00010089"/>
    </source>
</evidence>
<keyword evidence="6" id="KW-0808">Transferase</keyword>
<proteinExistence type="inferred from homology"/>
<dbReference type="Pfam" id="PF25563">
    <property type="entry name" value="TPR_SYVN1_N"/>
    <property type="match status" value="1"/>
</dbReference>
<keyword evidence="13 17" id="KW-1133">Transmembrane helix</keyword>
<dbReference type="EC" id="2.3.2.27" evidence="5"/>
<keyword evidence="20" id="KW-1185">Reference proteome</keyword>
<evidence type="ECO:0000259" key="18">
    <source>
        <dbReference type="PROSITE" id="PS50089"/>
    </source>
</evidence>
<comment type="subcellular location">
    <subcellularLocation>
        <location evidence="2">Endoplasmic reticulum membrane</location>
        <topology evidence="2">Multi-pass membrane protein</topology>
    </subcellularLocation>
</comment>
<dbReference type="GO" id="GO:0061630">
    <property type="term" value="F:ubiquitin protein ligase activity"/>
    <property type="evidence" value="ECO:0007669"/>
    <property type="project" value="UniProtKB-EC"/>
</dbReference>
<evidence type="ECO:0000256" key="8">
    <source>
        <dbReference type="ARBA" id="ARBA00022723"/>
    </source>
</evidence>
<gene>
    <name evidence="19" type="ORF">CMQ_6112</name>
</gene>
<dbReference type="HOGENOM" id="CLU_009169_1_1_1"/>
<evidence type="ECO:0000256" key="1">
    <source>
        <dbReference type="ARBA" id="ARBA00000900"/>
    </source>
</evidence>
<evidence type="ECO:0000256" key="2">
    <source>
        <dbReference type="ARBA" id="ARBA00004477"/>
    </source>
</evidence>
<accession>F0XM11</accession>
<keyword evidence="8" id="KW-0479">Metal-binding</keyword>
<feature type="compositionally biased region" description="Acidic residues" evidence="16">
    <location>
        <begin position="233"/>
        <end position="245"/>
    </location>
</feature>
<evidence type="ECO:0000313" key="20">
    <source>
        <dbReference type="Proteomes" id="UP000007796"/>
    </source>
</evidence>
<dbReference type="SUPFAM" id="SSF57850">
    <property type="entry name" value="RING/U-box"/>
    <property type="match status" value="1"/>
</dbReference>
<protein>
    <recommendedName>
        <fullName evidence="5">RING-type E3 ubiquitin transferase</fullName>
        <ecNumber evidence="5">2.3.2.27</ecNumber>
    </recommendedName>
</protein>
<evidence type="ECO:0000256" key="10">
    <source>
        <dbReference type="ARBA" id="ARBA00022786"/>
    </source>
</evidence>
<evidence type="ECO:0000256" key="12">
    <source>
        <dbReference type="ARBA" id="ARBA00022833"/>
    </source>
</evidence>
<feature type="transmembrane region" description="Helical" evidence="17">
    <location>
        <begin position="275"/>
        <end position="294"/>
    </location>
</feature>
<comment type="pathway">
    <text evidence="3">Protein modification; protein ubiquitination.</text>
</comment>
<evidence type="ECO:0000256" key="14">
    <source>
        <dbReference type="ARBA" id="ARBA00023136"/>
    </source>
</evidence>